<dbReference type="OrthoDB" id="244175at2"/>
<evidence type="ECO:0000313" key="4">
    <source>
        <dbReference type="EMBL" id="QEH35813.1"/>
    </source>
</evidence>
<feature type="transmembrane region" description="Helical" evidence="2">
    <location>
        <begin position="393"/>
        <end position="409"/>
    </location>
</feature>
<dbReference type="EMBL" id="CP042997">
    <property type="protein sequence ID" value="QEH35813.1"/>
    <property type="molecule type" value="Genomic_DNA"/>
</dbReference>
<feature type="transmembrane region" description="Helical" evidence="2">
    <location>
        <begin position="253"/>
        <end position="278"/>
    </location>
</feature>
<gene>
    <name evidence="4" type="ORF">OJF2_43700</name>
</gene>
<dbReference type="AlphaFoldDB" id="A0A5B9W5E6"/>
<dbReference type="KEGG" id="agv:OJF2_43700"/>
<protein>
    <recommendedName>
        <fullName evidence="3">Glycosyltransferase RgtA/B/C/D-like domain-containing protein</fullName>
    </recommendedName>
</protein>
<accession>A0A5B9W5E6</accession>
<reference evidence="4 5" key="1">
    <citation type="submission" date="2019-08" db="EMBL/GenBank/DDBJ databases">
        <title>Deep-cultivation of Planctomycetes and their phenomic and genomic characterization uncovers novel biology.</title>
        <authorList>
            <person name="Wiegand S."/>
            <person name="Jogler M."/>
            <person name="Boedeker C."/>
            <person name="Pinto D."/>
            <person name="Vollmers J."/>
            <person name="Rivas-Marin E."/>
            <person name="Kohn T."/>
            <person name="Peeters S.H."/>
            <person name="Heuer A."/>
            <person name="Rast P."/>
            <person name="Oberbeckmann S."/>
            <person name="Bunk B."/>
            <person name="Jeske O."/>
            <person name="Meyerdierks A."/>
            <person name="Storesund J.E."/>
            <person name="Kallscheuer N."/>
            <person name="Luecker S."/>
            <person name="Lage O.M."/>
            <person name="Pohl T."/>
            <person name="Merkel B.J."/>
            <person name="Hornburger P."/>
            <person name="Mueller R.-W."/>
            <person name="Bruemmer F."/>
            <person name="Labrenz M."/>
            <person name="Spormann A.M."/>
            <person name="Op den Camp H."/>
            <person name="Overmann J."/>
            <person name="Amann R."/>
            <person name="Jetten M.S.M."/>
            <person name="Mascher T."/>
            <person name="Medema M.H."/>
            <person name="Devos D.P."/>
            <person name="Kaster A.-K."/>
            <person name="Ovreas L."/>
            <person name="Rohde M."/>
            <person name="Galperin M.Y."/>
            <person name="Jogler C."/>
        </authorList>
    </citation>
    <scope>NUCLEOTIDE SEQUENCE [LARGE SCALE GENOMIC DNA]</scope>
    <source>
        <strain evidence="4 5">OJF2</strain>
    </source>
</reference>
<sequence>MPRSSSSRSGPEPGDVRAGTPAIAARAGGDPGPADPPAPRTGRLPAASLLVGLAGLAAMLATEPRMAIGWDEGYTLGREARVRAWLRAVRDPAGFAASWSPPGRDEDLVQQVGAPPPRPDQVDSRAELLLDPRVLAYFWPFAREEPHGHPSFYAILGLAGDVLAPGWRDLPRARLGPILLFCATGALLFHALGRRWGAWPAAAAAGAWFLQPNLFGHAHYAAYDAVLTSLWALAALAFARASDEPPAGGRDRGGALAAAGFGVILGCGLATKFTGWFLPLPLAAWAAWARPRRGFRTFLIGVPIALLVLYAVMPPWWVEPIAGPIRFLQSNLTREDTTRIPVLFLGRPYLTPKQSLPPYNTLAWTAMVTPVLFLSLAALGLSRAVRSGRGEPIAGLFLVNWLFLMALRSLPHTPGHDGVRLFLPAFGMLAPLAGAGALQLERWLGPRARIAVLAALGEGVASVALLMPVPLSYYSPLVGGLPGATRLGMEPTYYWDALDGRALAWLRERTAPGQTIHFSTNPTSWLYLRRIGELPPRLSGVDPGVPAWYVVQNRPGMNDLQGIPRLLMERAEPAFEVRKFGVPLIAIYPAREVQRVQSIPAAGGGPGQRK</sequence>
<feature type="region of interest" description="Disordered" evidence="1">
    <location>
        <begin position="1"/>
        <end position="43"/>
    </location>
</feature>
<name>A0A5B9W5E6_9BACT</name>
<dbReference type="InterPro" id="IPR038731">
    <property type="entry name" value="RgtA/B/C-like"/>
</dbReference>
<feature type="transmembrane region" description="Helical" evidence="2">
    <location>
        <begin position="298"/>
        <end position="318"/>
    </location>
</feature>
<keyword evidence="2" id="KW-0812">Transmembrane</keyword>
<feature type="transmembrane region" description="Helical" evidence="2">
    <location>
        <begin position="362"/>
        <end position="381"/>
    </location>
</feature>
<keyword evidence="5" id="KW-1185">Reference proteome</keyword>
<feature type="transmembrane region" description="Helical" evidence="2">
    <location>
        <begin position="222"/>
        <end position="241"/>
    </location>
</feature>
<dbReference type="RefSeq" id="WP_148595561.1">
    <property type="nucleotide sequence ID" value="NZ_CP042997.1"/>
</dbReference>
<evidence type="ECO:0000256" key="1">
    <source>
        <dbReference type="SAM" id="MobiDB-lite"/>
    </source>
</evidence>
<evidence type="ECO:0000313" key="5">
    <source>
        <dbReference type="Proteomes" id="UP000324233"/>
    </source>
</evidence>
<feature type="domain" description="Glycosyltransferase RgtA/B/C/D-like" evidence="3">
    <location>
        <begin position="173"/>
        <end position="317"/>
    </location>
</feature>
<evidence type="ECO:0000259" key="3">
    <source>
        <dbReference type="Pfam" id="PF13231"/>
    </source>
</evidence>
<feature type="transmembrane region" description="Helical" evidence="2">
    <location>
        <begin position="175"/>
        <end position="192"/>
    </location>
</feature>
<keyword evidence="2" id="KW-0472">Membrane</keyword>
<feature type="transmembrane region" description="Helical" evidence="2">
    <location>
        <begin position="450"/>
        <end position="471"/>
    </location>
</feature>
<evidence type="ECO:0000256" key="2">
    <source>
        <dbReference type="SAM" id="Phobius"/>
    </source>
</evidence>
<organism evidence="4 5">
    <name type="scientific">Aquisphaera giovannonii</name>
    <dbReference type="NCBI Taxonomy" id="406548"/>
    <lineage>
        <taxon>Bacteria</taxon>
        <taxon>Pseudomonadati</taxon>
        <taxon>Planctomycetota</taxon>
        <taxon>Planctomycetia</taxon>
        <taxon>Isosphaerales</taxon>
        <taxon>Isosphaeraceae</taxon>
        <taxon>Aquisphaera</taxon>
    </lineage>
</organism>
<keyword evidence="2" id="KW-1133">Transmembrane helix</keyword>
<dbReference type="Proteomes" id="UP000324233">
    <property type="component" value="Chromosome"/>
</dbReference>
<dbReference type="Pfam" id="PF13231">
    <property type="entry name" value="PMT_2"/>
    <property type="match status" value="1"/>
</dbReference>
<proteinExistence type="predicted"/>
<feature type="transmembrane region" description="Helical" evidence="2">
    <location>
        <begin position="421"/>
        <end position="438"/>
    </location>
</feature>